<dbReference type="HOGENOM" id="CLU_1110849_0_0_14"/>
<accession>R4UDU6</accession>
<dbReference type="Proteomes" id="UP000013963">
    <property type="component" value="Chromosome"/>
</dbReference>
<dbReference type="RefSeq" id="WP_016340715.1">
    <property type="nucleotide sequence ID" value="NC_021284.1"/>
</dbReference>
<dbReference type="KEGG" id="ssyr:SSYRP_v1c04770"/>
<name>R4UDU6_9MOLU</name>
<proteinExistence type="predicted"/>
<dbReference type="AlphaFoldDB" id="R4UDU6"/>
<protein>
    <submittedName>
        <fullName evidence="1">Uncharacterized protein</fullName>
    </submittedName>
</protein>
<sequence length="250" mass="27808">MKKLISLIGVVGLSTSGTTSVLSINQENNQTVNIKNENYINEMKKQAMNFIENAFMNLGDSVQTTDVSSKLFKIQIAYSDISKSYEILNNVEHTADIVQAKKWLLESADNVDQAARLGNPDKMDYYVGKAVQSLSSSLKIISYDKYGDKSVAQDFIEFSIIHFGRSLQDVSLTWKFKNIELGYPVLDTAMVVLNNAQNTPFVALAKQKLLEGTNYIEQAQKQVTGFQVNYYVGKAVQSLSSSLKNIGFAL</sequence>
<reference evidence="1 2" key="1">
    <citation type="journal article" date="2013" name="Genome Biol. Evol.">
        <title>Complete genomes of two dipteran-associated spiroplasmas provided insights into the origin, dynamics, and impacts of viral invasion in spiroplasma.</title>
        <authorList>
            <person name="Ku C."/>
            <person name="Lo W.S."/>
            <person name="Chen L.L."/>
            <person name="Kuo C.H."/>
        </authorList>
    </citation>
    <scope>NUCLEOTIDE SEQUENCE [LARGE SCALE GENOMIC DNA]</scope>
    <source>
        <strain evidence="1">EA-1</strain>
    </source>
</reference>
<keyword evidence="2" id="KW-1185">Reference proteome</keyword>
<gene>
    <name evidence="1" type="ORF">SSYRP_v1c04770</name>
</gene>
<dbReference type="PATRIC" id="fig|1276229.3.peg.472"/>
<dbReference type="EMBL" id="CP005078">
    <property type="protein sequence ID" value="AGM26069.1"/>
    <property type="molecule type" value="Genomic_DNA"/>
</dbReference>
<evidence type="ECO:0000313" key="1">
    <source>
        <dbReference type="EMBL" id="AGM26069.1"/>
    </source>
</evidence>
<evidence type="ECO:0000313" key="2">
    <source>
        <dbReference type="Proteomes" id="UP000013963"/>
    </source>
</evidence>
<organism evidence="1 2">
    <name type="scientific">Spiroplasma syrphidicola EA-1</name>
    <dbReference type="NCBI Taxonomy" id="1276229"/>
    <lineage>
        <taxon>Bacteria</taxon>
        <taxon>Bacillati</taxon>
        <taxon>Mycoplasmatota</taxon>
        <taxon>Mollicutes</taxon>
        <taxon>Entomoplasmatales</taxon>
        <taxon>Spiroplasmataceae</taxon>
        <taxon>Spiroplasma</taxon>
    </lineage>
</organism>
<dbReference type="OrthoDB" id="389475at2"/>